<comment type="function">
    <text evidence="1 7">RNaseP catalyzes the removal of the 5'-leader sequence from pre-tRNA to produce the mature 5'-terminus. It can also cleave other RNA substrates such as 4.5S RNA. The protein component plays an auxiliary but essential role in vivo by binding to the 5'-leader sequence and broadening the substrate specificity of the ribozyme.</text>
</comment>
<dbReference type="GO" id="GO:0030677">
    <property type="term" value="C:ribonuclease P complex"/>
    <property type="evidence" value="ECO:0007669"/>
    <property type="project" value="TreeGrafter"/>
</dbReference>
<dbReference type="InterPro" id="IPR020539">
    <property type="entry name" value="RNase_P_CS"/>
</dbReference>
<name>A0A0G0Q048_9BACT</name>
<evidence type="ECO:0000313" key="10">
    <source>
        <dbReference type="Proteomes" id="UP000034137"/>
    </source>
</evidence>
<dbReference type="Proteomes" id="UP000034137">
    <property type="component" value="Unassembled WGS sequence"/>
</dbReference>
<dbReference type="EC" id="3.1.26.5" evidence="7 8"/>
<evidence type="ECO:0000256" key="3">
    <source>
        <dbReference type="ARBA" id="ARBA00022722"/>
    </source>
</evidence>
<dbReference type="PANTHER" id="PTHR33992:SF1">
    <property type="entry name" value="RIBONUCLEASE P PROTEIN COMPONENT"/>
    <property type="match status" value="1"/>
</dbReference>
<dbReference type="GO" id="GO:0000049">
    <property type="term" value="F:tRNA binding"/>
    <property type="evidence" value="ECO:0007669"/>
    <property type="project" value="UniProtKB-UniRule"/>
</dbReference>
<reference evidence="9 10" key="1">
    <citation type="journal article" date="2015" name="Nature">
        <title>rRNA introns, odd ribosomes, and small enigmatic genomes across a large radiation of phyla.</title>
        <authorList>
            <person name="Brown C.T."/>
            <person name="Hug L.A."/>
            <person name="Thomas B.C."/>
            <person name="Sharon I."/>
            <person name="Castelle C.J."/>
            <person name="Singh A."/>
            <person name="Wilkins M.J."/>
            <person name="Williams K.H."/>
            <person name="Banfield J.F."/>
        </authorList>
    </citation>
    <scope>NUCLEOTIDE SEQUENCE [LARGE SCALE GENOMIC DNA]</scope>
</reference>
<dbReference type="InterPro" id="IPR000100">
    <property type="entry name" value="RNase_P"/>
</dbReference>
<keyword evidence="6 7" id="KW-0694">RNA-binding</keyword>
<evidence type="ECO:0000256" key="1">
    <source>
        <dbReference type="ARBA" id="ARBA00002663"/>
    </source>
</evidence>
<dbReference type="Pfam" id="PF00825">
    <property type="entry name" value="Ribonuclease_P"/>
    <property type="match status" value="1"/>
</dbReference>
<accession>A0A0G0Q048</accession>
<dbReference type="PROSITE" id="PS00648">
    <property type="entry name" value="RIBONUCLEASE_P"/>
    <property type="match status" value="1"/>
</dbReference>
<dbReference type="InterPro" id="IPR020568">
    <property type="entry name" value="Ribosomal_Su5_D2-typ_SF"/>
</dbReference>
<sequence length="113" mass="13094">MLAKANRLTKKKDFDKTFKQGGSSYGKILGIKAVKNDLESNRFGIIISNKVSKKAVERNKIRRQIREVLKTQLVLVKPGFDLIIVTLPEILHKDSQEIRQNILYNLKRLKLYK</sequence>
<evidence type="ECO:0000256" key="8">
    <source>
        <dbReference type="NCBIfam" id="TIGR00188"/>
    </source>
</evidence>
<dbReference type="HAMAP" id="MF_00227">
    <property type="entry name" value="RNase_P"/>
    <property type="match status" value="1"/>
</dbReference>
<dbReference type="GO" id="GO:0001682">
    <property type="term" value="P:tRNA 5'-leader removal"/>
    <property type="evidence" value="ECO:0007669"/>
    <property type="project" value="UniProtKB-UniRule"/>
</dbReference>
<dbReference type="SUPFAM" id="SSF54211">
    <property type="entry name" value="Ribosomal protein S5 domain 2-like"/>
    <property type="match status" value="1"/>
</dbReference>
<keyword evidence="5 7" id="KW-0378">Hydrolase</keyword>
<comment type="subunit">
    <text evidence="7">Consists of a catalytic RNA component (M1 or rnpB) and a protein subunit.</text>
</comment>
<organism evidence="9 10">
    <name type="scientific">Candidatus Falkowbacteria bacterium GW2011_GWF2_39_8</name>
    <dbReference type="NCBI Taxonomy" id="1618642"/>
    <lineage>
        <taxon>Bacteria</taxon>
        <taxon>Candidatus Falkowiibacteriota</taxon>
    </lineage>
</organism>
<evidence type="ECO:0000313" key="9">
    <source>
        <dbReference type="EMBL" id="KKR33699.1"/>
    </source>
</evidence>
<protein>
    <recommendedName>
        <fullName evidence="7 8">Ribonuclease P protein component</fullName>
        <shortName evidence="7">RNase P protein</shortName>
        <shortName evidence="7">RNaseP protein</shortName>
        <ecNumber evidence="7 8">3.1.26.5</ecNumber>
    </recommendedName>
    <alternativeName>
        <fullName evidence="7">Protein C5</fullName>
    </alternativeName>
</protein>
<evidence type="ECO:0000256" key="4">
    <source>
        <dbReference type="ARBA" id="ARBA00022759"/>
    </source>
</evidence>
<evidence type="ECO:0000256" key="7">
    <source>
        <dbReference type="HAMAP-Rule" id="MF_00227"/>
    </source>
</evidence>
<dbReference type="GO" id="GO:0004526">
    <property type="term" value="F:ribonuclease P activity"/>
    <property type="evidence" value="ECO:0007669"/>
    <property type="project" value="UniProtKB-UniRule"/>
</dbReference>
<proteinExistence type="inferred from homology"/>
<keyword evidence="2 7" id="KW-0819">tRNA processing</keyword>
<comment type="catalytic activity">
    <reaction evidence="7">
        <text>Endonucleolytic cleavage of RNA, removing 5'-extranucleotides from tRNA precursor.</text>
        <dbReference type="EC" id="3.1.26.5"/>
    </reaction>
</comment>
<dbReference type="AlphaFoldDB" id="A0A0G0Q048"/>
<dbReference type="EMBL" id="LBXO01000004">
    <property type="protein sequence ID" value="KKR33699.1"/>
    <property type="molecule type" value="Genomic_DNA"/>
</dbReference>
<dbReference type="InterPro" id="IPR014721">
    <property type="entry name" value="Ribsml_uS5_D2-typ_fold_subgr"/>
</dbReference>
<dbReference type="GO" id="GO:0042781">
    <property type="term" value="F:3'-tRNA processing endoribonuclease activity"/>
    <property type="evidence" value="ECO:0007669"/>
    <property type="project" value="TreeGrafter"/>
</dbReference>
<comment type="caution">
    <text evidence="9">The sequence shown here is derived from an EMBL/GenBank/DDBJ whole genome shotgun (WGS) entry which is preliminary data.</text>
</comment>
<keyword evidence="3 7" id="KW-0540">Nuclease</keyword>
<evidence type="ECO:0000256" key="2">
    <source>
        <dbReference type="ARBA" id="ARBA00022694"/>
    </source>
</evidence>
<comment type="similarity">
    <text evidence="7">Belongs to the RnpA family.</text>
</comment>
<gene>
    <name evidence="7" type="primary">rnpA</name>
    <name evidence="9" type="ORF">UT64_C0004G0006</name>
</gene>
<dbReference type="PANTHER" id="PTHR33992">
    <property type="entry name" value="RIBONUCLEASE P PROTEIN COMPONENT"/>
    <property type="match status" value="1"/>
</dbReference>
<evidence type="ECO:0000256" key="6">
    <source>
        <dbReference type="ARBA" id="ARBA00022884"/>
    </source>
</evidence>
<keyword evidence="4 7" id="KW-0255">Endonuclease</keyword>
<dbReference type="Gene3D" id="3.30.230.10">
    <property type="match status" value="1"/>
</dbReference>
<dbReference type="NCBIfam" id="TIGR00188">
    <property type="entry name" value="rnpA"/>
    <property type="match status" value="1"/>
</dbReference>
<evidence type="ECO:0000256" key="5">
    <source>
        <dbReference type="ARBA" id="ARBA00022801"/>
    </source>
</evidence>